<gene>
    <name evidence="1" type="ORF">GALL_278090</name>
</gene>
<dbReference type="EMBL" id="MLJW01000297">
    <property type="protein sequence ID" value="OIQ90297.1"/>
    <property type="molecule type" value="Genomic_DNA"/>
</dbReference>
<evidence type="ECO:0000313" key="1">
    <source>
        <dbReference type="EMBL" id="OIQ90297.1"/>
    </source>
</evidence>
<accession>A0A1J5R2Y6</accession>
<name>A0A1J5R2Y6_9ZZZZ</name>
<dbReference type="AlphaFoldDB" id="A0A1J5R2Y6"/>
<dbReference type="InterPro" id="IPR025516">
    <property type="entry name" value="DUF4404"/>
</dbReference>
<organism evidence="1">
    <name type="scientific">mine drainage metagenome</name>
    <dbReference type="NCBI Taxonomy" id="410659"/>
    <lineage>
        <taxon>unclassified sequences</taxon>
        <taxon>metagenomes</taxon>
        <taxon>ecological metagenomes</taxon>
    </lineage>
</organism>
<reference evidence="1" key="1">
    <citation type="submission" date="2016-10" db="EMBL/GenBank/DDBJ databases">
        <title>Sequence of Gallionella enrichment culture.</title>
        <authorList>
            <person name="Poehlein A."/>
            <person name="Muehling M."/>
            <person name="Daniel R."/>
        </authorList>
    </citation>
    <scope>NUCLEOTIDE SEQUENCE</scope>
</reference>
<proteinExistence type="predicted"/>
<comment type="caution">
    <text evidence="1">The sequence shown here is derived from an EMBL/GenBank/DDBJ whole genome shotgun (WGS) entry which is preliminary data.</text>
</comment>
<evidence type="ECO:0008006" key="2">
    <source>
        <dbReference type="Google" id="ProtNLM"/>
    </source>
</evidence>
<protein>
    <recommendedName>
        <fullName evidence="2">DUF4404 family protein</fullName>
    </recommendedName>
</protein>
<dbReference type="Pfam" id="PF14357">
    <property type="entry name" value="DUF4404"/>
    <property type="match status" value="1"/>
</dbReference>
<sequence>MDHQSVKQSLDRLRAALESGAPLDDQLKSDLAALDADIHRLIDGQPPQAETGLVERARELSLRFAERHPTVALVLRELGTLLEGIGA</sequence>